<dbReference type="RefSeq" id="WP_074243931.1">
    <property type="nucleotide sequence ID" value="NZ_FSCP01000002.1"/>
</dbReference>
<proteinExistence type="inferred from homology"/>
<evidence type="ECO:0000259" key="6">
    <source>
        <dbReference type="PROSITE" id="PS51900"/>
    </source>
</evidence>
<gene>
    <name evidence="7" type="primary">Int-Tn</name>
    <name evidence="7" type="ORF">SAMEA2275694_03973</name>
</gene>
<evidence type="ECO:0000256" key="2">
    <source>
        <dbReference type="ARBA" id="ARBA00023125"/>
    </source>
</evidence>
<evidence type="ECO:0000313" key="8">
    <source>
        <dbReference type="Proteomes" id="UP000185183"/>
    </source>
</evidence>
<dbReference type="InterPro" id="IPR050090">
    <property type="entry name" value="Tyrosine_recombinase_XerCD"/>
</dbReference>
<dbReference type="InterPro" id="IPR044068">
    <property type="entry name" value="CB"/>
</dbReference>
<evidence type="ECO:0000256" key="4">
    <source>
        <dbReference type="PROSITE-ProRule" id="PRU01248"/>
    </source>
</evidence>
<dbReference type="InterPro" id="IPR010998">
    <property type="entry name" value="Integrase_recombinase_N"/>
</dbReference>
<dbReference type="PROSITE" id="PS51900">
    <property type="entry name" value="CB"/>
    <property type="match status" value="1"/>
</dbReference>
<evidence type="ECO:0000256" key="3">
    <source>
        <dbReference type="ARBA" id="ARBA00023172"/>
    </source>
</evidence>
<dbReference type="PANTHER" id="PTHR30349:SF64">
    <property type="entry name" value="PROPHAGE INTEGRASE INTD-RELATED"/>
    <property type="match status" value="1"/>
</dbReference>
<dbReference type="EMBL" id="FSFA01000005">
    <property type="protein sequence ID" value="SHX82791.1"/>
    <property type="molecule type" value="Genomic_DNA"/>
</dbReference>
<dbReference type="InterPro" id="IPR011010">
    <property type="entry name" value="DNA_brk_join_enz"/>
</dbReference>
<protein>
    <submittedName>
        <fullName evidence="7">Integrase</fullName>
    </submittedName>
</protein>
<feature type="domain" description="Tyr recombinase" evidence="5">
    <location>
        <begin position="184"/>
        <end position="380"/>
    </location>
</feature>
<dbReference type="Gene3D" id="1.10.443.10">
    <property type="entry name" value="Intergrase catalytic core"/>
    <property type="match status" value="1"/>
</dbReference>
<dbReference type="Pfam" id="PF00589">
    <property type="entry name" value="Phage_integrase"/>
    <property type="match status" value="1"/>
</dbReference>
<dbReference type="PANTHER" id="PTHR30349">
    <property type="entry name" value="PHAGE INTEGRASE-RELATED"/>
    <property type="match status" value="1"/>
</dbReference>
<feature type="domain" description="Core-binding (CB)" evidence="6">
    <location>
        <begin position="82"/>
        <end position="163"/>
    </location>
</feature>
<accession>A0A9Q7SHC6</accession>
<evidence type="ECO:0000256" key="1">
    <source>
        <dbReference type="ARBA" id="ARBA00008857"/>
    </source>
</evidence>
<dbReference type="InterPro" id="IPR013762">
    <property type="entry name" value="Integrase-like_cat_sf"/>
</dbReference>
<keyword evidence="3" id="KW-0233">DNA recombination</keyword>
<name>A0A9Q7SHC6_9MYCO</name>
<evidence type="ECO:0000313" key="7">
    <source>
        <dbReference type="EMBL" id="SHX82791.1"/>
    </source>
</evidence>
<organism evidence="7 8">
    <name type="scientific">Mycobacteroides abscessus subsp. bolletii</name>
    <dbReference type="NCBI Taxonomy" id="319705"/>
    <lineage>
        <taxon>Bacteria</taxon>
        <taxon>Bacillati</taxon>
        <taxon>Actinomycetota</taxon>
        <taxon>Actinomycetes</taxon>
        <taxon>Mycobacteriales</taxon>
        <taxon>Mycobacteriaceae</taxon>
        <taxon>Mycobacteroides</taxon>
        <taxon>Mycobacteroides abscessus</taxon>
    </lineage>
</organism>
<dbReference type="InterPro" id="IPR002104">
    <property type="entry name" value="Integrase_catalytic"/>
</dbReference>
<sequence>MAEPQRRSPGARVEDTWYRRDKTPKARNGVGKRWRVVVVSLDGDRAGGGGYFERKVDAENHRDAVNAKLLQGDYVTERAGIVTVESVYEEWLTQQAGIADSTQSTREITWETWVSPKWRKFAVRDVKKSQIRTWVTELTDDGAGPATIENAVGVLRMVLALAVEDKRLATNPAVGVKLPPRDHRPRAYLTHEQVWELAGTIDSRYRTLVLFLAYTGLRFGEVAALEIRDIDFLRRRIEVRQQVTEVEGRLTWTPTKGKRRRSVPFPKFLVDSLSVLCVDKKREDQVFVAPKGGTLRLNSWRRRIWNPTILKLREVDTEGVAHRDFPAATPHDMRHTAASLAISANANVKAVQTMLGHKSATLTLDTYSDLFPADLDGVASAFDREVEAMVKRTEQQEEPEPAPNG</sequence>
<keyword evidence="2 4" id="KW-0238">DNA-binding</keyword>
<dbReference type="GO" id="GO:0006310">
    <property type="term" value="P:DNA recombination"/>
    <property type="evidence" value="ECO:0007669"/>
    <property type="project" value="UniProtKB-KW"/>
</dbReference>
<dbReference type="Proteomes" id="UP000185183">
    <property type="component" value="Unassembled WGS sequence"/>
</dbReference>
<comment type="similarity">
    <text evidence="1">Belongs to the 'phage' integrase family.</text>
</comment>
<comment type="caution">
    <text evidence="7">The sequence shown here is derived from an EMBL/GenBank/DDBJ whole genome shotgun (WGS) entry which is preliminary data.</text>
</comment>
<dbReference type="GO" id="GO:0003677">
    <property type="term" value="F:DNA binding"/>
    <property type="evidence" value="ECO:0007669"/>
    <property type="project" value="UniProtKB-UniRule"/>
</dbReference>
<dbReference type="SUPFAM" id="SSF56349">
    <property type="entry name" value="DNA breaking-rejoining enzymes"/>
    <property type="match status" value="1"/>
</dbReference>
<dbReference type="Gene3D" id="1.10.150.130">
    <property type="match status" value="1"/>
</dbReference>
<dbReference type="PROSITE" id="PS51898">
    <property type="entry name" value="TYR_RECOMBINASE"/>
    <property type="match status" value="1"/>
</dbReference>
<reference evidence="7 8" key="1">
    <citation type="submission" date="2016-11" db="EMBL/GenBank/DDBJ databases">
        <authorList>
            <consortium name="Pathogen Informatics"/>
        </authorList>
    </citation>
    <scope>NUCLEOTIDE SEQUENCE [LARGE SCALE GENOMIC DNA]</scope>
    <source>
        <strain evidence="7 8">968</strain>
    </source>
</reference>
<dbReference type="CDD" id="cd01189">
    <property type="entry name" value="INT_ICEBs1_C_like"/>
    <property type="match status" value="1"/>
</dbReference>
<dbReference type="AlphaFoldDB" id="A0A9Q7SHC6"/>
<evidence type="ECO:0000259" key="5">
    <source>
        <dbReference type="PROSITE" id="PS51898"/>
    </source>
</evidence>
<dbReference type="GO" id="GO:0015074">
    <property type="term" value="P:DNA integration"/>
    <property type="evidence" value="ECO:0007669"/>
    <property type="project" value="InterPro"/>
</dbReference>